<protein>
    <submittedName>
        <fullName evidence="2">Uncharacterized protein</fullName>
    </submittedName>
</protein>
<dbReference type="EnsemblMetazoa" id="G7053.3">
    <property type="protein sequence ID" value="G7053.3:cds"/>
    <property type="gene ID" value="G7053"/>
</dbReference>
<keyword evidence="1" id="KW-0812">Transmembrane</keyword>
<name>A0A8W8NT44_MAGGI</name>
<evidence type="ECO:0000313" key="2">
    <source>
        <dbReference type="EnsemblMetazoa" id="G7053.2:cds"/>
    </source>
</evidence>
<proteinExistence type="predicted"/>
<accession>A0A8W8NT44</accession>
<dbReference type="AlphaFoldDB" id="A0A8W8NT44"/>
<keyword evidence="3" id="KW-1185">Reference proteome</keyword>
<feature type="transmembrane region" description="Helical" evidence="1">
    <location>
        <begin position="70"/>
        <end position="94"/>
    </location>
</feature>
<dbReference type="Proteomes" id="UP000005408">
    <property type="component" value="Unassembled WGS sequence"/>
</dbReference>
<keyword evidence="1" id="KW-1133">Transmembrane helix</keyword>
<sequence length="257" mass="28841">YTEVHTIVCCFNHECRRMPKNATDAPMYQGTLGLTGEVTTLFTTTSTTTTTVTTFTTTMYNMGQKYDEGVLHLVAVISSVVVFVGLVLAIKSIVGFLKRLNRREGDLRDNTRPGSSFLQWLRDEPPPYPGKYSRTNVNYLPSYLSAIEMEQERQRQETATMSQPARDLPEVSSESSVIMFTAPEDGVVCLKDSRNSDSQTFSQSRVNETSTTVENVINEFLIANQRDEEDAQLEENRLRAPTAMDITPAVDNRVTLD</sequence>
<dbReference type="EnsemblMetazoa" id="G7053.2">
    <property type="protein sequence ID" value="G7053.2:cds"/>
    <property type="gene ID" value="G7053"/>
</dbReference>
<evidence type="ECO:0000256" key="1">
    <source>
        <dbReference type="SAM" id="Phobius"/>
    </source>
</evidence>
<evidence type="ECO:0000313" key="3">
    <source>
        <dbReference type="Proteomes" id="UP000005408"/>
    </source>
</evidence>
<reference evidence="2" key="1">
    <citation type="submission" date="2022-08" db="UniProtKB">
        <authorList>
            <consortium name="EnsemblMetazoa"/>
        </authorList>
    </citation>
    <scope>IDENTIFICATION</scope>
    <source>
        <strain evidence="2">05x7-T-G4-1.051#20</strain>
    </source>
</reference>
<organism evidence="2 3">
    <name type="scientific">Magallana gigas</name>
    <name type="common">Pacific oyster</name>
    <name type="synonym">Crassostrea gigas</name>
    <dbReference type="NCBI Taxonomy" id="29159"/>
    <lineage>
        <taxon>Eukaryota</taxon>
        <taxon>Metazoa</taxon>
        <taxon>Spiralia</taxon>
        <taxon>Lophotrochozoa</taxon>
        <taxon>Mollusca</taxon>
        <taxon>Bivalvia</taxon>
        <taxon>Autobranchia</taxon>
        <taxon>Pteriomorphia</taxon>
        <taxon>Ostreida</taxon>
        <taxon>Ostreoidea</taxon>
        <taxon>Ostreidae</taxon>
        <taxon>Magallana</taxon>
    </lineage>
</organism>
<keyword evidence="1" id="KW-0472">Membrane</keyword>